<keyword evidence="2" id="KW-0472">Membrane</keyword>
<feature type="transmembrane region" description="Helical" evidence="2">
    <location>
        <begin position="7"/>
        <end position="28"/>
    </location>
</feature>
<sequence>MEKMYEILKSIFTIITIGLSYLISFLTFGQVNIRAKNSSPDHSIDNEITDENIDHQKRTKDSFLYNDKTKEVKVSSHDDKIFTSQQKSKPTRVTNTTYLQQNMTKVGFSKHFLQGPKYSLNSLIQHNKFAADIFHRSFSDTLDASAPIKRPNNIQNGIQVVFMSQGVQYTQHNNHDKPFIIVSFDNRNVASPGQHARLKVELHDENNKKSFIIDSLHPKYKSYNSQDNIFAIVNQIDIKFSNGCESISGFVQQMIEIAINRINNIQHATPGNTEELEKNFRQALDWIYDTVDKQDNSTRSVDPKEIKKNVRALLLLRTMLRDYTRTFAIYDKNRPSDVSSQPVLYDILKYTKIQKKDFINILNHIKKNINNPLIGQHSYKDIFGNWIKLNFDEVFLGEIFNALQDKEQDNSSKMPFGDKFKDNIKFTAFSQIVSTYVTLQMIANHKTTQKYTSLLLEDTHNTISQCRQNTQYIKQYLTTPLLCLHKSTYMDKDIITNSGLINVIVELVKLEYTKDFPKNIYNFCQEKYNEIEKTLCIHTPSFTEDEICTRINNWGKNKEYSMRDYILLNIISLHKYGSSLINDQILEISSPQAKQNVKSKILYQMLKEEKFTKDSFKLKTDKYIIKHDITAESFLHTLYSLQNQFDHKFVPNMKNDIKIRQQVINRELQTLIKYFTCLENKSVLLTDCQKNCDQARIQNLITKYVLLYMMSEYDINTFMIGNSNDDISTTYTRLNNKLEQSLPTRVTEQEKKRIQEEVISKIHKDEQEVEKLLDPLRDPKILYELLSKKEGFAKFRQAIEQALDLIDKKQNNLELYQMVYEENSSNRLPPPSSRTQQPGASLHIDYDPARLTGHMQDLFQIYCNSYETLLSLKLYSVNINDTINKIESIINTKTIYDAFKKARQQIPGFEDSCKIEASKHKKSSANKMISIFHTQKYEHIPQTKNNVTQYIQQNENNLSLQEILDYLCNASRFKNIVFSLRSIQTIINLNVSFDKQLSALSTVLFNLGNHVKNFNDPLNFHNGEKLDVNVLAYFPEWLQQHNYRQQDITSIMESINKILSNITNTINKNEVINEIQNILDTLPSKNTNQNITNPSQEMLDINVSKAQSVIKAK</sequence>
<keyword evidence="1" id="KW-0175">Coiled coil</keyword>
<dbReference type="STRING" id="1401685.P857_1078"/>
<dbReference type="Proteomes" id="UP000018951">
    <property type="component" value="Unassembled WGS sequence"/>
</dbReference>
<keyword evidence="4" id="KW-1185">Reference proteome</keyword>
<accession>W2V359</accession>
<proteinExistence type="predicted"/>
<keyword evidence="2" id="KW-1133">Transmembrane helix</keyword>
<name>W2V359_9RICK</name>
<evidence type="ECO:0008006" key="5">
    <source>
        <dbReference type="Google" id="ProtNLM"/>
    </source>
</evidence>
<reference evidence="3 4" key="1">
    <citation type="journal article" date="2013" name="PLoS ONE">
        <title>Bacterial endosymbiosis in a chordate host: long-term co-evolution and conservation of secondary metabolism.</title>
        <authorList>
            <person name="Kwan J.C."/>
            <person name="Schmidt E.W."/>
        </authorList>
    </citation>
    <scope>NUCLEOTIDE SEQUENCE [LARGE SCALE GENOMIC DNA]</scope>
    <source>
        <strain evidence="4">L6</strain>
    </source>
</reference>
<evidence type="ECO:0000256" key="2">
    <source>
        <dbReference type="SAM" id="Phobius"/>
    </source>
</evidence>
<gene>
    <name evidence="3" type="ORF">P857_1078</name>
</gene>
<feature type="coiled-coil region" evidence="1">
    <location>
        <begin position="792"/>
        <end position="819"/>
    </location>
</feature>
<keyword evidence="2" id="KW-0812">Transmembrane</keyword>
<evidence type="ECO:0000256" key="1">
    <source>
        <dbReference type="SAM" id="Coils"/>
    </source>
</evidence>
<dbReference type="AlphaFoldDB" id="W2V359"/>
<dbReference type="EMBL" id="AXCJ01000001">
    <property type="protein sequence ID" value="ETO91898.1"/>
    <property type="molecule type" value="Genomic_DNA"/>
</dbReference>
<evidence type="ECO:0000313" key="4">
    <source>
        <dbReference type="Proteomes" id="UP000018951"/>
    </source>
</evidence>
<evidence type="ECO:0000313" key="3">
    <source>
        <dbReference type="EMBL" id="ETO91898.1"/>
    </source>
</evidence>
<comment type="caution">
    <text evidence="3">The sequence shown here is derived from an EMBL/GenBank/DDBJ whole genome shotgun (WGS) entry which is preliminary data.</text>
</comment>
<protein>
    <recommendedName>
        <fullName evidence="5">Transmembrane protein</fullName>
    </recommendedName>
</protein>
<organism evidence="3 4">
    <name type="scientific">Candidatus Xenolissoclinum pacificiensis L6</name>
    <dbReference type="NCBI Taxonomy" id="1401685"/>
    <lineage>
        <taxon>Bacteria</taxon>
        <taxon>Pseudomonadati</taxon>
        <taxon>Pseudomonadota</taxon>
        <taxon>Alphaproteobacteria</taxon>
        <taxon>Rickettsiales</taxon>
        <taxon>Anaplasmataceae</taxon>
        <taxon>Candidatus Xenolissoclinum</taxon>
    </lineage>
</organism>